<dbReference type="PANTHER" id="PTHR43345">
    <property type="entry name" value="3-ISOPROPYLMALATE DEHYDRATASE SMALL SUBUNIT 2-RELATED-RELATED"/>
    <property type="match status" value="1"/>
</dbReference>
<protein>
    <recommendedName>
        <fullName evidence="2">Aconitase A/isopropylmalate dehydratase small subunit swivel domain-containing protein</fullName>
    </recommendedName>
</protein>
<dbReference type="InterPro" id="IPR000573">
    <property type="entry name" value="AconitaseA/IPMdHydase_ssu_swvl"/>
</dbReference>
<dbReference type="AlphaFoldDB" id="A0A835PVP7"/>
<evidence type="ECO:0000256" key="1">
    <source>
        <dbReference type="ARBA" id="ARBA00023239"/>
    </source>
</evidence>
<evidence type="ECO:0000313" key="4">
    <source>
        <dbReference type="Proteomes" id="UP000636800"/>
    </source>
</evidence>
<organism evidence="3 4">
    <name type="scientific">Vanilla planifolia</name>
    <name type="common">Vanilla</name>
    <dbReference type="NCBI Taxonomy" id="51239"/>
    <lineage>
        <taxon>Eukaryota</taxon>
        <taxon>Viridiplantae</taxon>
        <taxon>Streptophyta</taxon>
        <taxon>Embryophyta</taxon>
        <taxon>Tracheophyta</taxon>
        <taxon>Spermatophyta</taxon>
        <taxon>Magnoliopsida</taxon>
        <taxon>Liliopsida</taxon>
        <taxon>Asparagales</taxon>
        <taxon>Orchidaceae</taxon>
        <taxon>Vanilloideae</taxon>
        <taxon>Vanilleae</taxon>
        <taxon>Vanilla</taxon>
    </lineage>
</organism>
<gene>
    <name evidence="3" type="ORF">HPP92_020921</name>
</gene>
<dbReference type="Proteomes" id="UP000636800">
    <property type="component" value="Chromosome 11"/>
</dbReference>
<keyword evidence="1" id="KW-0456">Lyase</keyword>
<comment type="caution">
    <text evidence="3">The sequence shown here is derived from an EMBL/GenBank/DDBJ whole genome shotgun (WGS) entry which is preliminary data.</text>
</comment>
<accession>A0A835PVP7</accession>
<dbReference type="Pfam" id="PF00694">
    <property type="entry name" value="Aconitase_C"/>
    <property type="match status" value="1"/>
</dbReference>
<dbReference type="CDD" id="cd01577">
    <property type="entry name" value="IPMI_Swivel"/>
    <property type="match status" value="1"/>
</dbReference>
<proteinExistence type="predicted"/>
<dbReference type="EMBL" id="JADCNL010000011">
    <property type="protein sequence ID" value="KAG0460624.1"/>
    <property type="molecule type" value="Genomic_DNA"/>
</dbReference>
<feature type="domain" description="Aconitase A/isopropylmalate dehydratase small subunit swivel" evidence="2">
    <location>
        <begin position="133"/>
        <end position="184"/>
    </location>
</feature>
<dbReference type="GO" id="GO:0043436">
    <property type="term" value="P:oxoacid metabolic process"/>
    <property type="evidence" value="ECO:0007669"/>
    <property type="project" value="UniProtKB-ARBA"/>
</dbReference>
<reference evidence="3 4" key="1">
    <citation type="journal article" date="2020" name="Nat. Food">
        <title>A phased Vanilla planifolia genome enables genetic improvement of flavour and production.</title>
        <authorList>
            <person name="Hasing T."/>
            <person name="Tang H."/>
            <person name="Brym M."/>
            <person name="Khazi F."/>
            <person name="Huang T."/>
            <person name="Chambers A.H."/>
        </authorList>
    </citation>
    <scope>NUCLEOTIDE SEQUENCE [LARGE SCALE GENOMIC DNA]</scope>
    <source>
        <tissue evidence="3">Leaf</tissue>
    </source>
</reference>
<sequence>MAVAPATKSFSPSTCPKLPVFGRHYTANIFRLPTFLTTSKSLAVATPGTSLLKPTVAVKSASFGTGSTFHGSCYVVGDNIDTDQIIPAEHLTLLPSKPDEYRKLGSLALVGLPSASYPVPFVEPGETSARFSVIIAGDNFGCGSSREHAPISISASGARVVVAESYARIFFRNCVATGVLYPLESEEVGIWKECSTGDIVTVDLNVNSLINHTKGRSTS</sequence>
<dbReference type="InterPro" id="IPR015928">
    <property type="entry name" value="Aconitase/3IPM_dehydase_swvl"/>
</dbReference>
<dbReference type="PANTHER" id="PTHR43345:SF2">
    <property type="entry name" value="3-ISOPROPYLMALATE DEHYDRATASE SMALL SUBUNIT 1"/>
    <property type="match status" value="1"/>
</dbReference>
<dbReference type="InterPro" id="IPR033940">
    <property type="entry name" value="IPMI_Swivel"/>
</dbReference>
<evidence type="ECO:0000259" key="2">
    <source>
        <dbReference type="Pfam" id="PF00694"/>
    </source>
</evidence>
<name>A0A835PVP7_VANPL</name>
<dbReference type="SUPFAM" id="SSF52016">
    <property type="entry name" value="LeuD/IlvD-like"/>
    <property type="match status" value="1"/>
</dbReference>
<dbReference type="InterPro" id="IPR050075">
    <property type="entry name" value="LeuD"/>
</dbReference>
<dbReference type="Gene3D" id="3.20.19.10">
    <property type="entry name" value="Aconitase, domain 4"/>
    <property type="match status" value="1"/>
</dbReference>
<dbReference type="GO" id="GO:0016836">
    <property type="term" value="F:hydro-lyase activity"/>
    <property type="evidence" value="ECO:0007669"/>
    <property type="project" value="UniProtKB-ARBA"/>
</dbReference>
<evidence type="ECO:0000313" key="3">
    <source>
        <dbReference type="EMBL" id="KAG0460624.1"/>
    </source>
</evidence>
<keyword evidence="4" id="KW-1185">Reference proteome</keyword>